<keyword evidence="4 5" id="KW-0472">Membrane</keyword>
<dbReference type="Proteomes" id="UP000593567">
    <property type="component" value="Unassembled WGS sequence"/>
</dbReference>
<dbReference type="AlphaFoldDB" id="A0A7J7K1F4"/>
<proteinExistence type="predicted"/>
<organism evidence="7 8">
    <name type="scientific">Bugula neritina</name>
    <name type="common">Brown bryozoan</name>
    <name type="synonym">Sertularia neritina</name>
    <dbReference type="NCBI Taxonomy" id="10212"/>
    <lineage>
        <taxon>Eukaryota</taxon>
        <taxon>Metazoa</taxon>
        <taxon>Spiralia</taxon>
        <taxon>Lophotrochozoa</taxon>
        <taxon>Bryozoa</taxon>
        <taxon>Gymnolaemata</taxon>
        <taxon>Cheilostomatida</taxon>
        <taxon>Flustrina</taxon>
        <taxon>Buguloidea</taxon>
        <taxon>Bugulidae</taxon>
        <taxon>Bugula</taxon>
    </lineage>
</organism>
<evidence type="ECO:0000259" key="6">
    <source>
        <dbReference type="Pfam" id="PF13664"/>
    </source>
</evidence>
<dbReference type="GO" id="GO:0016020">
    <property type="term" value="C:membrane"/>
    <property type="evidence" value="ECO:0007669"/>
    <property type="project" value="UniProtKB-SubCell"/>
</dbReference>
<reference evidence="7" key="1">
    <citation type="submission" date="2020-06" db="EMBL/GenBank/DDBJ databases">
        <title>Draft genome of Bugula neritina, a colonial animal packing powerful symbionts and potential medicines.</title>
        <authorList>
            <person name="Rayko M."/>
        </authorList>
    </citation>
    <scope>NUCLEOTIDE SEQUENCE [LARGE SCALE GENOMIC DNA]</scope>
    <source>
        <strain evidence="7">Kwan_BN1</strain>
    </source>
</reference>
<evidence type="ECO:0000313" key="7">
    <source>
        <dbReference type="EMBL" id="KAF6031794.1"/>
    </source>
</evidence>
<dbReference type="InterPro" id="IPR025423">
    <property type="entry name" value="TMEM205-like"/>
</dbReference>
<name>A0A7J7K1F4_BUGNE</name>
<evidence type="ECO:0000256" key="5">
    <source>
        <dbReference type="SAM" id="Phobius"/>
    </source>
</evidence>
<evidence type="ECO:0000256" key="1">
    <source>
        <dbReference type="ARBA" id="ARBA00004370"/>
    </source>
</evidence>
<accession>A0A7J7K1F4</accession>
<dbReference type="PANTHER" id="PTHR23241:SF102">
    <property type="entry name" value="LD23009P"/>
    <property type="match status" value="1"/>
</dbReference>
<feature type="transmembrane region" description="Helical" evidence="5">
    <location>
        <begin position="55"/>
        <end position="72"/>
    </location>
</feature>
<sequence length="209" mass="23592">MSTSNTLDQDVNRQVIGLELNHYQHQRESIKSHSDSVPVTIMAVTGRYLFTQPETILAILSVVAIYFTFHLGAESTSDILLKMIHFTSFSVYVGMSFWVTFVAGLAMYRIIPRHLFSQVQSVLFPKFVRYCMIFSSLSLISYYLLVKSTSNGLPLKKVSVVLRLPCSPCGVMVRKPEVWVPFSVGGYFTLSSFYLTSTARNGVCFLKLE</sequence>
<comment type="subcellular location">
    <subcellularLocation>
        <location evidence="1">Membrane</location>
    </subcellularLocation>
</comment>
<dbReference type="OrthoDB" id="1641132at2759"/>
<evidence type="ECO:0000256" key="4">
    <source>
        <dbReference type="ARBA" id="ARBA00023136"/>
    </source>
</evidence>
<dbReference type="InterPro" id="IPR053009">
    <property type="entry name" value="Xanthocillin_Biosynth-Assoc"/>
</dbReference>
<feature type="transmembrane region" description="Helical" evidence="5">
    <location>
        <begin position="84"/>
        <end position="107"/>
    </location>
</feature>
<protein>
    <submittedName>
        <fullName evidence="7">TMEM205</fullName>
    </submittedName>
</protein>
<dbReference type="EMBL" id="VXIV02001564">
    <property type="protein sequence ID" value="KAF6031794.1"/>
    <property type="molecule type" value="Genomic_DNA"/>
</dbReference>
<evidence type="ECO:0000313" key="8">
    <source>
        <dbReference type="Proteomes" id="UP000593567"/>
    </source>
</evidence>
<feature type="domain" description="TMEM205-like" evidence="6">
    <location>
        <begin position="88"/>
        <end position="146"/>
    </location>
</feature>
<evidence type="ECO:0000256" key="3">
    <source>
        <dbReference type="ARBA" id="ARBA00022989"/>
    </source>
</evidence>
<feature type="transmembrane region" description="Helical" evidence="5">
    <location>
        <begin position="127"/>
        <end position="146"/>
    </location>
</feature>
<keyword evidence="3 5" id="KW-1133">Transmembrane helix</keyword>
<keyword evidence="2 5" id="KW-0812">Transmembrane</keyword>
<comment type="caution">
    <text evidence="7">The sequence shown here is derived from an EMBL/GenBank/DDBJ whole genome shotgun (WGS) entry which is preliminary data.</text>
</comment>
<dbReference type="PANTHER" id="PTHR23241">
    <property type="entry name" value="LATE EMBRYOGENESIS ABUNDANT PLANTS LEA-RELATED"/>
    <property type="match status" value="1"/>
</dbReference>
<dbReference type="Pfam" id="PF13664">
    <property type="entry name" value="DUF4149"/>
    <property type="match status" value="1"/>
</dbReference>
<evidence type="ECO:0000256" key="2">
    <source>
        <dbReference type="ARBA" id="ARBA00022692"/>
    </source>
</evidence>
<keyword evidence="8" id="KW-1185">Reference proteome</keyword>
<gene>
    <name evidence="7" type="ORF">EB796_009898</name>
</gene>